<dbReference type="NCBIfam" id="NF040505">
    <property type="entry name" value="ArsO_flavin_mono"/>
    <property type="match status" value="1"/>
</dbReference>
<evidence type="ECO:0000256" key="1">
    <source>
        <dbReference type="ARBA" id="ARBA00023002"/>
    </source>
</evidence>
<dbReference type="AlphaFoldDB" id="A0AAI8G4T7"/>
<dbReference type="PANTHER" id="PTHR43539">
    <property type="entry name" value="FLAVIN-BINDING MONOOXYGENASE-LIKE PROTEIN (AFU_ORTHOLOGUE AFUA_4G09220)"/>
    <property type="match status" value="1"/>
</dbReference>
<evidence type="ECO:0000313" key="3">
    <source>
        <dbReference type="Proteomes" id="UP000069030"/>
    </source>
</evidence>
<dbReference type="EMBL" id="CP013690">
    <property type="protein sequence ID" value="ALU26567.1"/>
    <property type="molecule type" value="Genomic_DNA"/>
</dbReference>
<dbReference type="RefSeq" id="WP_058699354.1">
    <property type="nucleotide sequence ID" value="NZ_CP013690.1"/>
</dbReference>
<dbReference type="Pfam" id="PF13738">
    <property type="entry name" value="Pyr_redox_3"/>
    <property type="match status" value="1"/>
</dbReference>
<gene>
    <name evidence="2" type="ORF">AS202_10585</name>
</gene>
<dbReference type="GO" id="GO:0050660">
    <property type="term" value="F:flavin adenine dinucleotide binding"/>
    <property type="evidence" value="ECO:0007669"/>
    <property type="project" value="TreeGrafter"/>
</dbReference>
<proteinExistence type="predicted"/>
<protein>
    <submittedName>
        <fullName evidence="2">Pyridine nucleotide-disulfide oxidoreductase</fullName>
    </submittedName>
</protein>
<dbReference type="InterPro" id="IPR036188">
    <property type="entry name" value="FAD/NAD-bd_sf"/>
</dbReference>
<dbReference type="SUPFAM" id="SSF51905">
    <property type="entry name" value="FAD/NAD(P)-binding domain"/>
    <property type="match status" value="2"/>
</dbReference>
<organism evidence="2 3">
    <name type="scientific">Myroides odoratimimus</name>
    <dbReference type="NCBI Taxonomy" id="76832"/>
    <lineage>
        <taxon>Bacteria</taxon>
        <taxon>Pseudomonadati</taxon>
        <taxon>Bacteroidota</taxon>
        <taxon>Flavobacteriia</taxon>
        <taxon>Flavobacteriales</taxon>
        <taxon>Flavobacteriaceae</taxon>
        <taxon>Myroides</taxon>
    </lineage>
</organism>
<dbReference type="PANTHER" id="PTHR43539:SF78">
    <property type="entry name" value="FLAVIN-CONTAINING MONOOXYGENASE"/>
    <property type="match status" value="1"/>
</dbReference>
<dbReference type="GO" id="GO:0004497">
    <property type="term" value="F:monooxygenase activity"/>
    <property type="evidence" value="ECO:0007669"/>
    <property type="project" value="TreeGrafter"/>
</dbReference>
<keyword evidence="1" id="KW-0560">Oxidoreductase</keyword>
<dbReference type="PRINTS" id="PR00368">
    <property type="entry name" value="FADPNR"/>
</dbReference>
<dbReference type="InterPro" id="IPR050982">
    <property type="entry name" value="Auxin_biosynth/cation_transpt"/>
</dbReference>
<sequence>MESFVNDNKVDQNEYDLILIGGGQSALACGFYLRRTQIKYLILDQQAQPGGAWIHGWDSLSLFSPAEFSSLPGFMFPKSENYYPVRDEVISYMDDYQSKYELPVKRSVQVIAVLKQEGGFTLKTSIGDFKAKTVISATGTWASPFVPVFKGLNQFRNEQLHSAYYKNALDFIGKKVLVIGGGNSGAQILAEVSKYTAVTWSTIGVPAFLPDDVDGRVLFDVATQKYNEQKAGNDQVQAKYNVRSIVMVPPVVDARARGVLNSKGEIERFTETSVVWKSGEEENFDVVIWCTGFKPALKHLEPLGILQPDGRVNTNGNSKVEGINGLWLVGYGDWTGFASATLIGVGRSARSTVEEVVDFLKL</sequence>
<reference evidence="2 3" key="1">
    <citation type="journal article" date="2016" name="J. Zhejiang Univ. Sci. B">
        <title>Antibiotic resistance mechanisms of Myroides sp.</title>
        <authorList>
            <person name="Hu S."/>
            <person name="Yuan S."/>
            <person name="Qu H."/>
            <person name="Jiang T."/>
            <person name="Zhou Y."/>
            <person name="Wang M."/>
            <person name="Ming D."/>
        </authorList>
    </citation>
    <scope>NUCLEOTIDE SEQUENCE [LARGE SCALE GENOMIC DNA]</scope>
    <source>
        <strain evidence="2 3">PR63039</strain>
    </source>
</reference>
<accession>A0AAI8G4T7</accession>
<dbReference type="KEGG" id="mod:AS202_10585"/>
<name>A0AAI8G4T7_9FLAO</name>
<dbReference type="PRINTS" id="PR00469">
    <property type="entry name" value="PNDRDTASEII"/>
</dbReference>
<dbReference type="Gene3D" id="3.50.50.60">
    <property type="entry name" value="FAD/NAD(P)-binding domain"/>
    <property type="match status" value="1"/>
</dbReference>
<evidence type="ECO:0000313" key="2">
    <source>
        <dbReference type="EMBL" id="ALU26567.1"/>
    </source>
</evidence>
<dbReference type="Proteomes" id="UP000069030">
    <property type="component" value="Chromosome"/>
</dbReference>